<dbReference type="GO" id="GO:0003887">
    <property type="term" value="F:DNA-directed DNA polymerase activity"/>
    <property type="evidence" value="ECO:0007669"/>
    <property type="project" value="InterPro"/>
</dbReference>
<dbReference type="CDD" id="cd06127">
    <property type="entry name" value="DEDDh"/>
    <property type="match status" value="1"/>
</dbReference>
<dbReference type="GO" id="GO:0008408">
    <property type="term" value="F:3'-5' exonuclease activity"/>
    <property type="evidence" value="ECO:0007669"/>
    <property type="project" value="TreeGrafter"/>
</dbReference>
<dbReference type="Gene3D" id="3.30.420.10">
    <property type="entry name" value="Ribonuclease H-like superfamily/Ribonuclease H"/>
    <property type="match status" value="1"/>
</dbReference>
<dbReference type="GO" id="GO:0045004">
    <property type="term" value="P:DNA replication proofreading"/>
    <property type="evidence" value="ECO:0007669"/>
    <property type="project" value="TreeGrafter"/>
</dbReference>
<keyword evidence="1 3" id="KW-0269">Exonuclease</keyword>
<dbReference type="AlphaFoldDB" id="A0A5N5RGY7"/>
<dbReference type="InterPro" id="IPR013520">
    <property type="entry name" value="Ribonucl_H"/>
</dbReference>
<dbReference type="InterPro" id="IPR012337">
    <property type="entry name" value="RNaseH-like_sf"/>
</dbReference>
<dbReference type="SMART" id="SM00479">
    <property type="entry name" value="EXOIII"/>
    <property type="match status" value="1"/>
</dbReference>
<name>A0A5N5RGY7_9BIFI</name>
<comment type="caution">
    <text evidence="3">The sequence shown here is derived from an EMBL/GenBank/DDBJ whole genome shotgun (WGS) entry which is preliminary data.</text>
</comment>
<dbReference type="InterPro" id="IPR036397">
    <property type="entry name" value="RNaseH_sf"/>
</dbReference>
<sequence length="173" mass="19763">MTLSLPDDYVTLDLETTGVSWQRDTIIEFGAVRVRNRKPVATFQQLVDPARPVSAFITRLTGITPAMLADEPTLDRALPEFLDWCGDDVLVGHNIAAFDMQFIRSSSMLLLHHDVPNPVLDTLKLSRQLFPGERRHRLADLIVRFDIADVEEHRALSDAQQTRLCLEWMREHC</sequence>
<dbReference type="Pfam" id="PF00929">
    <property type="entry name" value="RNase_T"/>
    <property type="match status" value="1"/>
</dbReference>
<organism evidence="3 4">
    <name type="scientific">Bifidobacterium jacchi</name>
    <dbReference type="NCBI Taxonomy" id="2490545"/>
    <lineage>
        <taxon>Bacteria</taxon>
        <taxon>Bacillati</taxon>
        <taxon>Actinomycetota</taxon>
        <taxon>Actinomycetes</taxon>
        <taxon>Bifidobacteriales</taxon>
        <taxon>Bifidobacteriaceae</taxon>
        <taxon>Bifidobacterium</taxon>
    </lineage>
</organism>
<evidence type="ECO:0000313" key="3">
    <source>
        <dbReference type="EMBL" id="KAB5606532.1"/>
    </source>
</evidence>
<evidence type="ECO:0000256" key="1">
    <source>
        <dbReference type="ARBA" id="ARBA00022839"/>
    </source>
</evidence>
<evidence type="ECO:0000259" key="2">
    <source>
        <dbReference type="SMART" id="SM00479"/>
    </source>
</evidence>
<dbReference type="FunFam" id="3.30.420.10:FF:000045">
    <property type="entry name" value="3'-5' exonuclease DinG"/>
    <property type="match status" value="1"/>
</dbReference>
<keyword evidence="1 3" id="KW-0540">Nuclease</keyword>
<feature type="domain" description="Exonuclease" evidence="2">
    <location>
        <begin position="8"/>
        <end position="172"/>
    </location>
</feature>
<dbReference type="Proteomes" id="UP000326336">
    <property type="component" value="Unassembled WGS sequence"/>
</dbReference>
<protein>
    <submittedName>
        <fullName evidence="3">3'-5' exonuclease</fullName>
    </submittedName>
</protein>
<keyword evidence="1 3" id="KW-0378">Hydrolase</keyword>
<keyword evidence="4" id="KW-1185">Reference proteome</keyword>
<dbReference type="OrthoDB" id="190275at2"/>
<gene>
    <name evidence="3" type="ORF">EHS19_07055</name>
</gene>
<evidence type="ECO:0000313" key="4">
    <source>
        <dbReference type="Proteomes" id="UP000326336"/>
    </source>
</evidence>
<dbReference type="EMBL" id="RQSP01000023">
    <property type="protein sequence ID" value="KAB5606532.1"/>
    <property type="molecule type" value="Genomic_DNA"/>
</dbReference>
<dbReference type="RefSeq" id="WP_151917065.1">
    <property type="nucleotide sequence ID" value="NZ_RQSP01000023.1"/>
</dbReference>
<reference evidence="3 4" key="1">
    <citation type="journal article" date="2019" name="Int. J. Syst. Evol. Microbiol.">
        <title>Bifidobacterium jacchi sp. nov., isolated from the faeces of a baby common marmoset (Callithrix jacchus).</title>
        <authorList>
            <person name="Modesto M."/>
            <person name="Watanabe K."/>
            <person name="Arita M."/>
            <person name="Satti M."/>
            <person name="Oki K."/>
            <person name="Sciavilla P."/>
            <person name="Patavino C."/>
            <person name="Camma C."/>
            <person name="Michelini S."/>
            <person name="Sgorbati B."/>
            <person name="Mattarelli P."/>
        </authorList>
    </citation>
    <scope>NUCLEOTIDE SEQUENCE [LARGE SCALE GENOMIC DNA]</scope>
    <source>
        <strain evidence="3 4">MRM 9.3</strain>
    </source>
</reference>
<dbReference type="GO" id="GO:0003677">
    <property type="term" value="F:DNA binding"/>
    <property type="evidence" value="ECO:0007669"/>
    <property type="project" value="InterPro"/>
</dbReference>
<dbReference type="InterPro" id="IPR006054">
    <property type="entry name" value="DnaQ"/>
</dbReference>
<proteinExistence type="predicted"/>
<dbReference type="NCBIfam" id="TIGR00573">
    <property type="entry name" value="dnaq"/>
    <property type="match status" value="1"/>
</dbReference>
<dbReference type="PANTHER" id="PTHR30231">
    <property type="entry name" value="DNA POLYMERASE III SUBUNIT EPSILON"/>
    <property type="match status" value="1"/>
</dbReference>
<dbReference type="SUPFAM" id="SSF53098">
    <property type="entry name" value="Ribonuclease H-like"/>
    <property type="match status" value="1"/>
</dbReference>
<dbReference type="GO" id="GO:0005829">
    <property type="term" value="C:cytosol"/>
    <property type="evidence" value="ECO:0007669"/>
    <property type="project" value="TreeGrafter"/>
</dbReference>
<dbReference type="PANTHER" id="PTHR30231:SF41">
    <property type="entry name" value="DNA POLYMERASE III SUBUNIT EPSILON"/>
    <property type="match status" value="1"/>
</dbReference>
<accession>A0A5N5RGY7</accession>